<accession>A0A037ZLJ4</accession>
<evidence type="ECO:0008006" key="4">
    <source>
        <dbReference type="Google" id="ProtNLM"/>
    </source>
</evidence>
<proteinExistence type="predicted"/>
<feature type="transmembrane region" description="Helical" evidence="1">
    <location>
        <begin position="12"/>
        <end position="32"/>
    </location>
</feature>
<keyword evidence="1" id="KW-0812">Transmembrane</keyword>
<comment type="caution">
    <text evidence="2">The sequence shown here is derived from an EMBL/GenBank/DDBJ whole genome shotgun (WGS) entry which is preliminary data.</text>
</comment>
<dbReference type="Proteomes" id="UP000026249">
    <property type="component" value="Unassembled WGS sequence"/>
</dbReference>
<dbReference type="STRING" id="1454373.ACMU_02110"/>
<dbReference type="EMBL" id="JFKE01000001">
    <property type="protein sequence ID" value="KAJ57316.1"/>
    <property type="molecule type" value="Genomic_DNA"/>
</dbReference>
<protein>
    <recommendedName>
        <fullName evidence="4">Lipopolysaccharide export system protein LptC</fullName>
    </recommendedName>
</protein>
<organism evidence="2 3">
    <name type="scientific">Actibacterium mucosum KCTC 23349</name>
    <dbReference type="NCBI Taxonomy" id="1454373"/>
    <lineage>
        <taxon>Bacteria</taxon>
        <taxon>Pseudomonadati</taxon>
        <taxon>Pseudomonadota</taxon>
        <taxon>Alphaproteobacteria</taxon>
        <taxon>Rhodobacterales</taxon>
        <taxon>Roseobacteraceae</taxon>
        <taxon>Actibacterium</taxon>
    </lineage>
</organism>
<dbReference type="Pfam" id="PF06835">
    <property type="entry name" value="LptC"/>
    <property type="match status" value="1"/>
</dbReference>
<evidence type="ECO:0000313" key="2">
    <source>
        <dbReference type="EMBL" id="KAJ57316.1"/>
    </source>
</evidence>
<sequence>MVADNAYSRFVAILRIVLPLVAIGLLSTLFLFSRKVDPERAIPFAEVDVEAILREERVNQPTYTSVTQKGTAVSVSAKSVLTDVGNADNANADEIVARLDFPSGTRALISSAKGNLDSPSSILNLEGGVVILTSDGLRIETAALTTSLVNTDIRTQGTVTAEGSLGTLTAGQMHLTETGGENGSYVAVFNKGVKLVYRPGDTGDER</sequence>
<gene>
    <name evidence="2" type="ORF">ACMU_02110</name>
</gene>
<keyword evidence="1" id="KW-0472">Membrane</keyword>
<evidence type="ECO:0000313" key="3">
    <source>
        <dbReference type="Proteomes" id="UP000026249"/>
    </source>
</evidence>
<keyword evidence="3" id="KW-1185">Reference proteome</keyword>
<dbReference type="InterPro" id="IPR010664">
    <property type="entry name" value="LipoPS_assembly_LptC-rel"/>
</dbReference>
<name>A0A037ZLJ4_9RHOB</name>
<reference evidence="2 3" key="1">
    <citation type="submission" date="2014-03" db="EMBL/GenBank/DDBJ databases">
        <title>Draft Genome Sequence of Actibacterium mucosum KCTC 23349, a Marine Alphaproteobacterium with Complex Ionic Requirements Isolated from Mediterranean Seawater at Malvarrosa Beach, Valencia, Spain.</title>
        <authorList>
            <person name="Arahal D.R."/>
            <person name="Shao Z."/>
            <person name="Lai Q."/>
            <person name="Pujalte M.J."/>
        </authorList>
    </citation>
    <scope>NUCLEOTIDE SEQUENCE [LARGE SCALE GENOMIC DNA]</scope>
    <source>
        <strain evidence="2 3">KCTC 23349</strain>
    </source>
</reference>
<dbReference type="AlphaFoldDB" id="A0A037ZLJ4"/>
<evidence type="ECO:0000256" key="1">
    <source>
        <dbReference type="SAM" id="Phobius"/>
    </source>
</evidence>
<keyword evidence="1" id="KW-1133">Transmembrane helix</keyword>